<protein>
    <submittedName>
        <fullName evidence="2">PaaX family transcriptional regulator</fullName>
    </submittedName>
</protein>
<feature type="domain" description="Transcriptional repressor PaaX-like C-terminal" evidence="1">
    <location>
        <begin position="12"/>
        <end position="98"/>
    </location>
</feature>
<comment type="caution">
    <text evidence="2">The sequence shown here is derived from an EMBL/GenBank/DDBJ whole genome shotgun (WGS) entry which is preliminary data.</text>
</comment>
<dbReference type="Proteomes" id="UP000037020">
    <property type="component" value="Unassembled WGS sequence"/>
</dbReference>
<dbReference type="InterPro" id="IPR013225">
    <property type="entry name" value="PaaX_C"/>
</dbReference>
<accession>A0ABR5J7H8</accession>
<gene>
    <name evidence="2" type="ORF">ADK38_14665</name>
</gene>
<dbReference type="PANTHER" id="PTHR30319">
    <property type="entry name" value="PHENYLACETIC ACID REGULATOR-RELATED TRANSCRIPTIONAL REPRESSOR"/>
    <property type="match status" value="1"/>
</dbReference>
<evidence type="ECO:0000313" key="2">
    <source>
        <dbReference type="EMBL" id="KOG89369.1"/>
    </source>
</evidence>
<name>A0ABR5J7H8_9ACTN</name>
<feature type="non-terminal residue" evidence="2">
    <location>
        <position position="1"/>
    </location>
</feature>
<organism evidence="2 3">
    <name type="scientific">Streptomyces varsoviensis</name>
    <dbReference type="NCBI Taxonomy" id="67373"/>
    <lineage>
        <taxon>Bacteria</taxon>
        <taxon>Bacillati</taxon>
        <taxon>Actinomycetota</taxon>
        <taxon>Actinomycetes</taxon>
        <taxon>Kitasatosporales</taxon>
        <taxon>Streptomycetaceae</taxon>
        <taxon>Streptomyces</taxon>
    </lineage>
</organism>
<evidence type="ECO:0000313" key="3">
    <source>
        <dbReference type="Proteomes" id="UP000037020"/>
    </source>
</evidence>
<reference evidence="2 3" key="1">
    <citation type="submission" date="2015-07" db="EMBL/GenBank/DDBJ databases">
        <authorList>
            <person name="Ju K.-S."/>
            <person name="Doroghazi J.R."/>
            <person name="Metcalf W.W."/>
        </authorList>
    </citation>
    <scope>NUCLEOTIDE SEQUENCE [LARGE SCALE GENOMIC DNA]</scope>
    <source>
        <strain evidence="2 3">NRRL B-3589</strain>
    </source>
</reference>
<dbReference type="Pfam" id="PF08223">
    <property type="entry name" value="PaaX_C"/>
    <property type="match status" value="1"/>
</dbReference>
<proteinExistence type="predicted"/>
<keyword evidence="3" id="KW-1185">Reference proteome</keyword>
<dbReference type="EMBL" id="LGUT01001233">
    <property type="protein sequence ID" value="KOG89369.1"/>
    <property type="molecule type" value="Genomic_DNA"/>
</dbReference>
<sequence length="102" mass="11593">FEPTAAAVARWWDLTGLAKRHQAFLDAHEPVLHRWARRRVVPPEDAYRDYLPALDSWRRLPYADPGALLPPDWPGARAAEVFAALHRKLRDAGAVYAARQLS</sequence>
<evidence type="ECO:0000259" key="1">
    <source>
        <dbReference type="Pfam" id="PF08223"/>
    </source>
</evidence>
<dbReference type="PANTHER" id="PTHR30319:SF1">
    <property type="entry name" value="TRANSCRIPTIONAL REPRESSOR PAAX"/>
    <property type="match status" value="1"/>
</dbReference>